<dbReference type="RefSeq" id="WP_153234953.1">
    <property type="nucleotide sequence ID" value="NZ_WINI01000006.1"/>
</dbReference>
<keyword evidence="1" id="KW-0812">Transmembrane</keyword>
<sequence length="389" mass="44086">MKNPFIIYIGIFFFVIVTYQLGWSSIYPGLSLDILMFFAFTFFLSFTLSLIFSRNIKNIKNYNPGRLPKWIFPLLLFLLIIDIAYTGVVPLWMVINRYEYSYLTFGIPTLHVAIITFSGAFATIRFADYLYSHKSRYLFEAIVPIVFDILIVNRGAVLITLVTFAFVLIIKRGKLGLKRTSIALVIALTVLYGFGLLGNIRSGAGGIEEIGQPTPEFSDSEVPKSYFWTYIYLTSPLANFEKTLSDSTKINGSAMEFVTSEMTPDFISKRIFSLANIDDRIPIIQISPSLNASGLFARSYAYLGWFGPIFMFSFFSLFIIGYLLAIRKSAYSVPALALLNTLIVFSIFDNMIAFTGMSLQLLWPLIINIRRKSARKLSNFNVEPCNTMT</sequence>
<feature type="transmembrane region" description="Helical" evidence="1">
    <location>
        <begin position="101"/>
        <end position="124"/>
    </location>
</feature>
<keyword evidence="1" id="KW-1133">Transmembrane helix</keyword>
<name>A0A843YUE3_9BURK</name>
<comment type="caution">
    <text evidence="2">The sequence shown here is derived from an EMBL/GenBank/DDBJ whole genome shotgun (WGS) entry which is preliminary data.</text>
</comment>
<accession>A0A843YUE3</accession>
<evidence type="ECO:0000256" key="1">
    <source>
        <dbReference type="SAM" id="Phobius"/>
    </source>
</evidence>
<feature type="transmembrane region" description="Helical" evidence="1">
    <location>
        <begin position="5"/>
        <end position="22"/>
    </location>
</feature>
<feature type="transmembrane region" description="Helical" evidence="1">
    <location>
        <begin position="74"/>
        <end position="95"/>
    </location>
</feature>
<proteinExistence type="predicted"/>
<dbReference type="OrthoDB" id="6870757at2"/>
<evidence type="ECO:0000313" key="3">
    <source>
        <dbReference type="Proteomes" id="UP000451565"/>
    </source>
</evidence>
<feature type="transmembrane region" description="Helical" evidence="1">
    <location>
        <begin position="145"/>
        <end position="170"/>
    </location>
</feature>
<dbReference type="Proteomes" id="UP000451565">
    <property type="component" value="Unassembled WGS sequence"/>
</dbReference>
<protein>
    <recommendedName>
        <fullName evidence="4">Oligosaccharide repeat unit polymerase</fullName>
    </recommendedName>
</protein>
<reference evidence="2 3" key="1">
    <citation type="submission" date="2019-10" db="EMBL/GenBank/DDBJ databases">
        <title>Glaciimonas soli sp. nov., a psychrophilic bacterium isolated from the forest soil of a high elevation mountain in Taiwan.</title>
        <authorList>
            <person name="Wang L.-T."/>
            <person name="Shieh W.Y."/>
        </authorList>
    </citation>
    <scope>NUCLEOTIDE SEQUENCE [LARGE SCALE GENOMIC DNA]</scope>
    <source>
        <strain evidence="2 3">GS1</strain>
    </source>
</reference>
<evidence type="ECO:0000313" key="2">
    <source>
        <dbReference type="EMBL" id="MQR01324.1"/>
    </source>
</evidence>
<dbReference type="EMBL" id="WINI01000006">
    <property type="protein sequence ID" value="MQR01324.1"/>
    <property type="molecule type" value="Genomic_DNA"/>
</dbReference>
<keyword evidence="3" id="KW-1185">Reference proteome</keyword>
<organism evidence="2 3">
    <name type="scientific">Glaciimonas soli</name>
    <dbReference type="NCBI Taxonomy" id="2590999"/>
    <lineage>
        <taxon>Bacteria</taxon>
        <taxon>Pseudomonadati</taxon>
        <taxon>Pseudomonadota</taxon>
        <taxon>Betaproteobacteria</taxon>
        <taxon>Burkholderiales</taxon>
        <taxon>Oxalobacteraceae</taxon>
        <taxon>Glaciimonas</taxon>
    </lineage>
</organism>
<evidence type="ECO:0008006" key="4">
    <source>
        <dbReference type="Google" id="ProtNLM"/>
    </source>
</evidence>
<feature type="transmembrane region" description="Helical" evidence="1">
    <location>
        <begin position="337"/>
        <end position="366"/>
    </location>
</feature>
<keyword evidence="1" id="KW-0472">Membrane</keyword>
<feature type="transmembrane region" description="Helical" evidence="1">
    <location>
        <begin position="182"/>
        <end position="200"/>
    </location>
</feature>
<dbReference type="AlphaFoldDB" id="A0A843YUE3"/>
<feature type="transmembrane region" description="Helical" evidence="1">
    <location>
        <begin position="300"/>
        <end position="325"/>
    </location>
</feature>
<feature type="transmembrane region" description="Helical" evidence="1">
    <location>
        <begin position="34"/>
        <end position="53"/>
    </location>
</feature>
<gene>
    <name evidence="2" type="ORF">GEV47_11620</name>
</gene>